<name>A0ABX1XY15_9BACL</name>
<dbReference type="Pfam" id="PF03476">
    <property type="entry name" value="MOSC_N"/>
    <property type="match status" value="1"/>
</dbReference>
<organism evidence="2 3">
    <name type="scientific">Paenibacillus phytorum</name>
    <dbReference type="NCBI Taxonomy" id="2654977"/>
    <lineage>
        <taxon>Bacteria</taxon>
        <taxon>Bacillati</taxon>
        <taxon>Bacillota</taxon>
        <taxon>Bacilli</taxon>
        <taxon>Bacillales</taxon>
        <taxon>Paenibacillaceae</taxon>
        <taxon>Paenibacillus</taxon>
    </lineage>
</organism>
<sequence length="243" mass="27856">MTLHSVGEISEIKRFPVKSFAGEALQASHIVKSGLDGDRCFAFIDETKEGWDSFITAREIPNMLAYKAKIIREDHESELPELVVTSPDGRIFNWSEELLDEIQRYSKRKMSMKCYKPQNADRMAVDSGSILIITDTTLRKLEEIWEKRLDKRRFRANLVVTLDENSSNEGNWIGKRIRIGSSELQIDSYCERCSMTTIDPDTLERDVSLLKKINEEMNLNFGVYASVIKTGPIHVGEKVYLVD</sequence>
<reference evidence="2 3" key="1">
    <citation type="submission" date="2019-10" db="EMBL/GenBank/DDBJ databases">
        <title>Description of Paenibacillus terrestris sp. nov.</title>
        <authorList>
            <person name="Carlier A."/>
            <person name="Qi S."/>
        </authorList>
    </citation>
    <scope>NUCLEOTIDE SEQUENCE [LARGE SCALE GENOMIC DNA]</scope>
    <source>
        <strain evidence="2 3">LMG 31458</strain>
    </source>
</reference>
<dbReference type="RefSeq" id="WP_171644888.1">
    <property type="nucleotide sequence ID" value="NZ_WHOA01000126.1"/>
</dbReference>
<proteinExistence type="predicted"/>
<dbReference type="InterPro" id="IPR011037">
    <property type="entry name" value="Pyrv_Knase-like_insert_dom_sf"/>
</dbReference>
<evidence type="ECO:0000313" key="3">
    <source>
        <dbReference type="Proteomes" id="UP000616779"/>
    </source>
</evidence>
<dbReference type="InterPro" id="IPR005303">
    <property type="entry name" value="MOCOS_middle"/>
</dbReference>
<dbReference type="InterPro" id="IPR005302">
    <property type="entry name" value="MoCF_Sase_C"/>
</dbReference>
<comment type="caution">
    <text evidence="2">The sequence shown here is derived from an EMBL/GenBank/DDBJ whole genome shotgun (WGS) entry which is preliminary data.</text>
</comment>
<dbReference type="SUPFAM" id="SSF50800">
    <property type="entry name" value="PK beta-barrel domain-like"/>
    <property type="match status" value="1"/>
</dbReference>
<dbReference type="PROSITE" id="PS51340">
    <property type="entry name" value="MOSC"/>
    <property type="match status" value="1"/>
</dbReference>
<protein>
    <submittedName>
        <fullName evidence="2">MOSC domain-containing protein</fullName>
    </submittedName>
</protein>
<feature type="domain" description="MOSC" evidence="1">
    <location>
        <begin position="68"/>
        <end position="242"/>
    </location>
</feature>
<gene>
    <name evidence="2" type="ORF">GC098_18925</name>
</gene>
<dbReference type="Proteomes" id="UP000616779">
    <property type="component" value="Unassembled WGS sequence"/>
</dbReference>
<evidence type="ECO:0000313" key="2">
    <source>
        <dbReference type="EMBL" id="NOU73468.1"/>
    </source>
</evidence>
<accession>A0ABX1XY15</accession>
<dbReference type="Gene3D" id="2.40.33.20">
    <property type="entry name" value="PK beta-barrel domain-like"/>
    <property type="match status" value="1"/>
</dbReference>
<dbReference type="EMBL" id="WHOA01000126">
    <property type="protein sequence ID" value="NOU73468.1"/>
    <property type="molecule type" value="Genomic_DNA"/>
</dbReference>
<evidence type="ECO:0000259" key="1">
    <source>
        <dbReference type="PROSITE" id="PS51340"/>
    </source>
</evidence>
<dbReference type="Pfam" id="PF03473">
    <property type="entry name" value="MOSC"/>
    <property type="match status" value="1"/>
</dbReference>
<keyword evidence="3" id="KW-1185">Reference proteome</keyword>